<sequence length="128" mass="14401">MSRCLPFLIIALAATISCKKPTPDPVVEAHIERLGKILGQDLIPSKTQFEFIKDESADTKLITSAQVDSIEMQVRGMGIGVRGIILGNESEKVFSYYGWMMEGDKVRLGINDINHDVRTPRNYYWAIK</sequence>
<name>A0ABN7R754_9BACT</name>
<organism evidence="1 2">
    <name type="scientific">Dyadobacter linearis</name>
    <dbReference type="NCBI Taxonomy" id="2823330"/>
    <lineage>
        <taxon>Bacteria</taxon>
        <taxon>Pseudomonadati</taxon>
        <taxon>Bacteroidota</taxon>
        <taxon>Cytophagia</taxon>
        <taxon>Cytophagales</taxon>
        <taxon>Spirosomataceae</taxon>
        <taxon>Dyadobacter</taxon>
    </lineage>
</organism>
<protein>
    <submittedName>
        <fullName evidence="1">Uncharacterized protein</fullName>
    </submittedName>
</protein>
<keyword evidence="2" id="KW-1185">Reference proteome</keyword>
<gene>
    <name evidence="1" type="ORF">DYBT9623_00662</name>
</gene>
<reference evidence="1 2" key="1">
    <citation type="submission" date="2021-04" db="EMBL/GenBank/DDBJ databases">
        <authorList>
            <person name="Rodrigo-Torres L."/>
            <person name="Arahal R. D."/>
            <person name="Lucena T."/>
        </authorList>
    </citation>
    <scope>NUCLEOTIDE SEQUENCE [LARGE SCALE GENOMIC DNA]</scope>
    <source>
        <strain evidence="1 2">CECT 9623</strain>
    </source>
</reference>
<dbReference type="RefSeq" id="WP_215232064.1">
    <property type="nucleotide sequence ID" value="NZ_CAJRAU010000001.1"/>
</dbReference>
<dbReference type="Proteomes" id="UP000679725">
    <property type="component" value="Unassembled WGS sequence"/>
</dbReference>
<comment type="caution">
    <text evidence="1">The sequence shown here is derived from an EMBL/GenBank/DDBJ whole genome shotgun (WGS) entry which is preliminary data.</text>
</comment>
<evidence type="ECO:0000313" key="2">
    <source>
        <dbReference type="Proteomes" id="UP000679725"/>
    </source>
</evidence>
<proteinExistence type="predicted"/>
<dbReference type="EMBL" id="CAJRAU010000001">
    <property type="protein sequence ID" value="CAG5067934.1"/>
    <property type="molecule type" value="Genomic_DNA"/>
</dbReference>
<accession>A0ABN7R754</accession>
<evidence type="ECO:0000313" key="1">
    <source>
        <dbReference type="EMBL" id="CAG5067934.1"/>
    </source>
</evidence>
<dbReference type="PROSITE" id="PS51257">
    <property type="entry name" value="PROKAR_LIPOPROTEIN"/>
    <property type="match status" value="1"/>
</dbReference>